<dbReference type="InterPro" id="IPR002347">
    <property type="entry name" value="SDR_fam"/>
</dbReference>
<organism evidence="5 6">
    <name type="scientific">Corynebacterium choanae</name>
    <dbReference type="NCBI Taxonomy" id="1862358"/>
    <lineage>
        <taxon>Bacteria</taxon>
        <taxon>Bacillati</taxon>
        <taxon>Actinomycetota</taxon>
        <taxon>Actinomycetes</taxon>
        <taxon>Mycobacteriales</taxon>
        <taxon>Corynebacteriaceae</taxon>
        <taxon>Corynebacterium</taxon>
    </lineage>
</organism>
<dbReference type="KEGG" id="ccho:CCHOA_11475"/>
<evidence type="ECO:0000256" key="2">
    <source>
        <dbReference type="ARBA" id="ARBA00023002"/>
    </source>
</evidence>
<keyword evidence="6" id="KW-1185">Reference proteome</keyword>
<gene>
    <name evidence="5" type="primary">sdh1</name>
    <name evidence="5" type="ORF">CCHOA_11475</name>
</gene>
<dbReference type="InterPro" id="IPR020904">
    <property type="entry name" value="Sc_DH/Rdtase_CS"/>
</dbReference>
<evidence type="ECO:0000256" key="4">
    <source>
        <dbReference type="SAM" id="MobiDB-lite"/>
    </source>
</evidence>
<dbReference type="PANTHER" id="PTHR42901">
    <property type="entry name" value="ALCOHOL DEHYDROGENASE"/>
    <property type="match status" value="1"/>
</dbReference>
<dbReference type="GO" id="GO:0031132">
    <property type="term" value="F:serine 3-dehydrogenase activity"/>
    <property type="evidence" value="ECO:0007669"/>
    <property type="project" value="UniProtKB-EC"/>
</dbReference>
<evidence type="ECO:0000256" key="1">
    <source>
        <dbReference type="ARBA" id="ARBA00006484"/>
    </source>
</evidence>
<dbReference type="EC" id="1.1.1.276" evidence="5"/>
<dbReference type="PROSITE" id="PS00061">
    <property type="entry name" value="ADH_SHORT"/>
    <property type="match status" value="1"/>
</dbReference>
<dbReference type="AlphaFoldDB" id="A0A3G6J9J6"/>
<sequence length="255" mass="27412">MEFPDAPDYPTTSYPRPQPGTGKVALITGGSAGIGKAAAQALLRDGWTVTIAARNETTLAATAEALGCHYWPVDISDEASIRRLRDQFDRLDLLVNNAGMALGLDSVADGDHDDWTRMYEVNVLGTLRVTQQFLALLDHPGGQIITIGSVAGRYPYRGGAGYNAAKHALGAMMKVLRLETADSPLRVTQIDPGRVHTAFSAVRFAGDQDKAEAVYADNVSLTADDVGEAIRWVASLPEHVNIDDIQLTPVHQVFS</sequence>
<accession>A0A3G6J9J6</accession>
<proteinExistence type="inferred from homology"/>
<dbReference type="OrthoDB" id="9775296at2"/>
<feature type="region of interest" description="Disordered" evidence="4">
    <location>
        <begin position="1"/>
        <end position="21"/>
    </location>
</feature>
<dbReference type="Proteomes" id="UP000269019">
    <property type="component" value="Chromosome"/>
</dbReference>
<keyword evidence="2 5" id="KW-0560">Oxidoreductase</keyword>
<dbReference type="FunFam" id="3.40.50.720:FF:000047">
    <property type="entry name" value="NADP-dependent L-serine/L-allo-threonine dehydrogenase"/>
    <property type="match status" value="1"/>
</dbReference>
<dbReference type="Pfam" id="PF00106">
    <property type="entry name" value="adh_short"/>
    <property type="match status" value="1"/>
</dbReference>
<dbReference type="EMBL" id="CP033896">
    <property type="protein sequence ID" value="AZA14666.1"/>
    <property type="molecule type" value="Genomic_DNA"/>
</dbReference>
<comment type="similarity">
    <text evidence="1 3">Belongs to the short-chain dehydrogenases/reductases (SDR) family.</text>
</comment>
<dbReference type="InterPro" id="IPR036291">
    <property type="entry name" value="NAD(P)-bd_dom_sf"/>
</dbReference>
<reference evidence="5 6" key="1">
    <citation type="submission" date="2018-11" db="EMBL/GenBank/DDBJ databases">
        <authorList>
            <person name="Kleinhagauer T."/>
            <person name="Glaeser S.P."/>
            <person name="Spergser J."/>
            <person name="Ruckert C."/>
            <person name="Kaempfer P."/>
            <person name="Busse H.-J."/>
        </authorList>
    </citation>
    <scope>NUCLEOTIDE SEQUENCE [LARGE SCALE GENOMIC DNA]</scope>
    <source>
        <strain evidence="5 6">200CH</strain>
    </source>
</reference>
<evidence type="ECO:0000313" key="5">
    <source>
        <dbReference type="EMBL" id="AZA14666.1"/>
    </source>
</evidence>
<protein>
    <submittedName>
        <fullName evidence="5">Serine 3-dehydrogenase</fullName>
        <ecNumber evidence="5">1.1.1.276</ecNumber>
    </submittedName>
</protein>
<dbReference type="SUPFAM" id="SSF51735">
    <property type="entry name" value="NAD(P)-binding Rossmann-fold domains"/>
    <property type="match status" value="1"/>
</dbReference>
<name>A0A3G6J9J6_9CORY</name>
<dbReference type="Gene3D" id="3.40.50.720">
    <property type="entry name" value="NAD(P)-binding Rossmann-like Domain"/>
    <property type="match status" value="1"/>
</dbReference>
<evidence type="ECO:0000313" key="6">
    <source>
        <dbReference type="Proteomes" id="UP000269019"/>
    </source>
</evidence>
<dbReference type="PANTHER" id="PTHR42901:SF1">
    <property type="entry name" value="ALCOHOL DEHYDROGENASE"/>
    <property type="match status" value="1"/>
</dbReference>
<evidence type="ECO:0000256" key="3">
    <source>
        <dbReference type="RuleBase" id="RU000363"/>
    </source>
</evidence>
<dbReference type="PRINTS" id="PR00081">
    <property type="entry name" value="GDHRDH"/>
</dbReference>
<dbReference type="PRINTS" id="PR00080">
    <property type="entry name" value="SDRFAMILY"/>
</dbReference>
<dbReference type="RefSeq" id="WP_123930317.1">
    <property type="nucleotide sequence ID" value="NZ_CP033896.1"/>
</dbReference>